<dbReference type="RefSeq" id="WP_123104283.1">
    <property type="nucleotide sequence ID" value="NZ_CP127527.1"/>
</dbReference>
<sequence>MSVTAALTIIAIVMILLLLIVAVTAAVLVRTSLRLERLLARAEQDAGPLIFDIKVALADIKRMTQSGRVQMQRVDYTLKYLSDAVLDASDAVLRPAQELRTWYRAIGTGLRYFLRRR</sequence>
<evidence type="ECO:0000313" key="2">
    <source>
        <dbReference type="EMBL" id="RNF60748.1"/>
    </source>
</evidence>
<keyword evidence="1" id="KW-0812">Transmembrane</keyword>
<accession>A0A3M8QWS7</accession>
<name>A0A3M8QWS7_9PROT</name>
<protein>
    <recommendedName>
        <fullName evidence="3">DUF948 domain-containing protein</fullName>
    </recommendedName>
</protein>
<keyword evidence="1" id="KW-1133">Transmembrane helix</keyword>
<evidence type="ECO:0008006" key="3">
    <source>
        <dbReference type="Google" id="ProtNLM"/>
    </source>
</evidence>
<evidence type="ECO:0000256" key="1">
    <source>
        <dbReference type="SAM" id="Phobius"/>
    </source>
</evidence>
<comment type="caution">
    <text evidence="2">The sequence shown here is derived from an EMBL/GenBank/DDBJ whole genome shotgun (WGS) entry which is preliminary data.</text>
</comment>
<reference evidence="2" key="1">
    <citation type="submission" date="2018-10" db="EMBL/GenBank/DDBJ databases">
        <title>Acidithiobacillus sulfuriphilus sp. nov.: an extremely acidophilic sulfur-oxidizing chemolithotroph isolated from a neutral pH environment.</title>
        <authorList>
            <person name="Falagan C."/>
            <person name="Moya-Beltran A."/>
            <person name="Quatrini R."/>
            <person name="Johnson D.B."/>
        </authorList>
    </citation>
    <scope>NUCLEOTIDE SEQUENCE [LARGE SCALE GENOMIC DNA]</scope>
    <source>
        <strain evidence="2">CJ-2</strain>
    </source>
</reference>
<dbReference type="AlphaFoldDB" id="A0A3M8QWS7"/>
<feature type="transmembrane region" description="Helical" evidence="1">
    <location>
        <begin position="6"/>
        <end position="29"/>
    </location>
</feature>
<dbReference type="EMBL" id="RIZI01000173">
    <property type="protein sequence ID" value="RNF60748.1"/>
    <property type="molecule type" value="Genomic_DNA"/>
</dbReference>
<gene>
    <name evidence="2" type="ORF">EC580_09025</name>
</gene>
<dbReference type="OrthoDB" id="5298008at2"/>
<organism evidence="2">
    <name type="scientific">Acidithiobacillus sulfuriphilus</name>
    <dbReference type="NCBI Taxonomy" id="1867749"/>
    <lineage>
        <taxon>Bacteria</taxon>
        <taxon>Pseudomonadati</taxon>
        <taxon>Pseudomonadota</taxon>
        <taxon>Acidithiobacillia</taxon>
        <taxon>Acidithiobacillales</taxon>
        <taxon>Acidithiobacillaceae</taxon>
        <taxon>Acidithiobacillus</taxon>
    </lineage>
</organism>
<keyword evidence="1" id="KW-0472">Membrane</keyword>
<proteinExistence type="predicted"/>